<dbReference type="RefSeq" id="WP_342826171.1">
    <property type="nucleotide sequence ID" value="NZ_CP046146.1"/>
</dbReference>
<feature type="site" description="Transition state stabilizer" evidence="7">
    <location>
        <position position="382"/>
    </location>
</feature>
<feature type="region of interest" description="2-C-methyl-D-erythritol 2,4-cyclodiphosphate synthase" evidence="7">
    <location>
        <begin position="251"/>
        <end position="408"/>
    </location>
</feature>
<dbReference type="InterPro" id="IPR001228">
    <property type="entry name" value="IspD"/>
</dbReference>
<evidence type="ECO:0000256" key="6">
    <source>
        <dbReference type="ARBA" id="ARBA00023268"/>
    </source>
</evidence>
<reference evidence="10" key="2">
    <citation type="journal article" date="2023" name="Nat. Commun.">
        <title>Cultivation of marine bacteria of the SAR202 clade.</title>
        <authorList>
            <person name="Lim Y."/>
            <person name="Seo J.H."/>
            <person name="Giovannoni S.J."/>
            <person name="Kang I."/>
            <person name="Cho J.C."/>
        </authorList>
    </citation>
    <scope>NUCLEOTIDE SEQUENCE</scope>
    <source>
        <strain evidence="10">JH1073</strain>
    </source>
</reference>
<comment type="catalytic activity">
    <reaction evidence="7">
        <text>4-CDP-2-C-methyl-D-erythritol 2-phosphate = 2-C-methyl-D-erythritol 2,4-cyclic diphosphate + CMP</text>
        <dbReference type="Rhea" id="RHEA:23864"/>
        <dbReference type="ChEBI" id="CHEBI:57919"/>
        <dbReference type="ChEBI" id="CHEBI:58483"/>
        <dbReference type="ChEBI" id="CHEBI:60377"/>
        <dbReference type="EC" id="4.6.1.12"/>
    </reaction>
</comment>
<feature type="binding site" evidence="7">
    <location>
        <begin position="305"/>
        <end position="307"/>
    </location>
    <ligand>
        <name>4-CDP-2-C-methyl-D-erythritol 2-phosphate</name>
        <dbReference type="ChEBI" id="CHEBI:57919"/>
    </ligand>
</feature>
<feature type="site" description="Transition state stabilizer" evidence="7">
    <location>
        <position position="28"/>
    </location>
</feature>
<comment type="catalytic activity">
    <reaction evidence="7">
        <text>2-C-methyl-D-erythritol 4-phosphate + CTP + H(+) = 4-CDP-2-C-methyl-D-erythritol + diphosphate</text>
        <dbReference type="Rhea" id="RHEA:13429"/>
        <dbReference type="ChEBI" id="CHEBI:15378"/>
        <dbReference type="ChEBI" id="CHEBI:33019"/>
        <dbReference type="ChEBI" id="CHEBI:37563"/>
        <dbReference type="ChEBI" id="CHEBI:57823"/>
        <dbReference type="ChEBI" id="CHEBI:58262"/>
        <dbReference type="EC" id="2.7.7.60"/>
    </reaction>
</comment>
<dbReference type="Proteomes" id="UP001321249">
    <property type="component" value="Unassembled WGS sequence"/>
</dbReference>
<dbReference type="Proteomes" id="UP001219901">
    <property type="component" value="Chromosome"/>
</dbReference>
<dbReference type="HAMAP" id="MF_00108">
    <property type="entry name" value="IspD"/>
    <property type="match status" value="1"/>
</dbReference>
<evidence type="ECO:0000256" key="7">
    <source>
        <dbReference type="HAMAP-Rule" id="MF_01520"/>
    </source>
</evidence>
<feature type="domain" description="2-C-methyl-D-erythritol 2,4-cyclodiphosphate synthase" evidence="8">
    <location>
        <begin position="251"/>
        <end position="403"/>
    </location>
</feature>
<evidence type="ECO:0000313" key="12">
    <source>
        <dbReference type="Proteomes" id="UP001321249"/>
    </source>
</evidence>
<dbReference type="GO" id="GO:0046872">
    <property type="term" value="F:metal ion binding"/>
    <property type="evidence" value="ECO:0007669"/>
    <property type="project" value="UniProtKB-KW"/>
</dbReference>
<keyword evidence="3 7" id="KW-0479">Metal-binding</keyword>
<dbReference type="SUPFAM" id="SSF53448">
    <property type="entry name" value="Nucleotide-diphospho-sugar transferases"/>
    <property type="match status" value="1"/>
</dbReference>
<keyword evidence="2 7" id="KW-0548">Nucleotidyltransferase</keyword>
<dbReference type="HAMAP" id="MF_00107">
    <property type="entry name" value="IspF"/>
    <property type="match status" value="1"/>
</dbReference>
<evidence type="ECO:0000256" key="1">
    <source>
        <dbReference type="ARBA" id="ARBA00022679"/>
    </source>
</evidence>
<feature type="site" description="Positions MEP for the nucleophilic attack" evidence="7">
    <location>
        <position position="163"/>
    </location>
</feature>
<dbReference type="InterPro" id="IPR003526">
    <property type="entry name" value="MECDP_synthase"/>
</dbReference>
<dbReference type="GO" id="GO:0008685">
    <property type="term" value="F:2-C-methyl-D-erythritol 2,4-cyclodiphosphate synthase activity"/>
    <property type="evidence" value="ECO:0007669"/>
    <property type="project" value="UniProtKB-UniRule"/>
</dbReference>
<dbReference type="Pfam" id="PF02542">
    <property type="entry name" value="YgbB"/>
    <property type="match status" value="1"/>
</dbReference>
<keyword evidence="11" id="KW-1185">Reference proteome</keyword>
<dbReference type="EMBL" id="CP046147">
    <property type="protein sequence ID" value="WFG40003.1"/>
    <property type="molecule type" value="Genomic_DNA"/>
</dbReference>
<feature type="site" description="Transition state stabilizer" evidence="7">
    <location>
        <position position="283"/>
    </location>
</feature>
<feature type="binding site" evidence="7">
    <location>
        <position position="257"/>
    </location>
    <ligand>
        <name>a divalent metal cation</name>
        <dbReference type="ChEBI" id="CHEBI:60240"/>
    </ligand>
</feature>
<dbReference type="PANTHER" id="PTHR32125:SF4">
    <property type="entry name" value="2-C-METHYL-D-ERYTHRITOL 4-PHOSPHATE CYTIDYLYLTRANSFERASE, CHLOROPLASTIC"/>
    <property type="match status" value="1"/>
</dbReference>
<dbReference type="InterPro" id="IPR036571">
    <property type="entry name" value="MECDP_synthase_sf"/>
</dbReference>
<dbReference type="Gene3D" id="3.90.550.10">
    <property type="entry name" value="Spore Coat Polysaccharide Biosynthesis Protein SpsA, Chain A"/>
    <property type="match status" value="1"/>
</dbReference>
<evidence type="ECO:0000256" key="2">
    <source>
        <dbReference type="ARBA" id="ARBA00022695"/>
    </source>
</evidence>
<dbReference type="InterPro" id="IPR050088">
    <property type="entry name" value="IspD/TarI_cytidylyltransf_bact"/>
</dbReference>
<organism evidence="10 11">
    <name type="scientific">Candidatus Lucifugimonas marina</name>
    <dbReference type="NCBI Taxonomy" id="3038979"/>
    <lineage>
        <taxon>Bacteria</taxon>
        <taxon>Bacillati</taxon>
        <taxon>Chloroflexota</taxon>
        <taxon>Dehalococcoidia</taxon>
        <taxon>SAR202 cluster</taxon>
        <taxon>Candidatus Lucifugimonadales</taxon>
        <taxon>Candidatus Lucifugimonadaceae</taxon>
        <taxon>Candidatus Lucifugimonas</taxon>
    </lineage>
</organism>
<comment type="pathway">
    <text evidence="7">Isoprenoid biosynthesis; isopentenyl diphosphate biosynthesis via DXP pathway; isopentenyl diphosphate from 1-deoxy-D-xylulose 5-phosphate: step 2/6.</text>
</comment>
<dbReference type="HAMAP" id="MF_01520">
    <property type="entry name" value="IspDF"/>
    <property type="match status" value="1"/>
</dbReference>
<feature type="region of interest" description="2-C-methyl-D-erythritol 4-phosphate cytidylyltransferase" evidence="7">
    <location>
        <begin position="1"/>
        <end position="245"/>
    </location>
</feature>
<proteinExistence type="inferred from homology"/>
<feature type="site" description="Positions MEP for the nucleophilic attack" evidence="7">
    <location>
        <position position="216"/>
    </location>
</feature>
<feature type="binding site" evidence="7">
    <location>
        <begin position="257"/>
        <end position="259"/>
    </location>
    <ligand>
        <name>4-CDP-2-C-methyl-D-erythritol 2-phosphate</name>
        <dbReference type="ChEBI" id="CHEBI:57919"/>
    </ligand>
</feature>
<comment type="similarity">
    <text evidence="7">In the N-terminal section; belongs to the IspD/TarI cytidylyltransferase family. IspD subfamily.</text>
</comment>
<dbReference type="PANTHER" id="PTHR32125">
    <property type="entry name" value="2-C-METHYL-D-ERYTHRITOL 4-PHOSPHATE CYTIDYLYLTRANSFERASE, CHLOROPLASTIC"/>
    <property type="match status" value="1"/>
</dbReference>
<protein>
    <recommendedName>
        <fullName evidence="7">Bifunctional enzyme IspD/IspF</fullName>
    </recommendedName>
    <domain>
        <recommendedName>
            <fullName evidence="7">2-C-methyl-D-erythritol 4-phosphate cytidylyltransferase</fullName>
            <ecNumber evidence="7">2.7.7.60</ecNumber>
        </recommendedName>
        <alternativeName>
            <fullName evidence="7">4-diphosphocytidyl-2C-methyl-D-erythritol synthase</fullName>
        </alternativeName>
        <alternativeName>
            <fullName evidence="7">MEP cytidylyltransferase</fullName>
            <shortName evidence="7">MCT</shortName>
        </alternativeName>
    </domain>
    <domain>
        <recommendedName>
            <fullName evidence="7">2-C-methyl-D-erythritol 2,4-cyclodiphosphate synthase</fullName>
            <shortName evidence="7">MECDP-synthase</shortName>
            <shortName evidence="7">MECPP-synthase</shortName>
            <shortName evidence="7">MECPS</shortName>
            <ecNumber evidence="7">4.6.1.12</ecNumber>
        </recommendedName>
    </domain>
</protein>
<keyword evidence="4 7" id="KW-0414">Isoprene biosynthesis</keyword>
<dbReference type="GO" id="GO:0019288">
    <property type="term" value="P:isopentenyl diphosphate biosynthetic process, methylerythritol 4-phosphate pathway"/>
    <property type="evidence" value="ECO:0007669"/>
    <property type="project" value="UniProtKB-UniRule"/>
</dbReference>
<dbReference type="GO" id="GO:0050518">
    <property type="term" value="F:2-C-methyl-D-erythritol 4-phosphate cytidylyltransferase activity"/>
    <property type="evidence" value="ECO:0007669"/>
    <property type="project" value="UniProtKB-UniRule"/>
</dbReference>
<reference evidence="11" key="3">
    <citation type="submission" date="2023-06" db="EMBL/GenBank/DDBJ databases">
        <title>Pangenomics reveal diversification of enzyme families and niche specialization in globally abundant SAR202 bacteria.</title>
        <authorList>
            <person name="Saw J.H.W."/>
        </authorList>
    </citation>
    <scope>NUCLEOTIDE SEQUENCE [LARGE SCALE GENOMIC DNA]</scope>
    <source>
        <strain evidence="11">JH1073</strain>
    </source>
</reference>
<feature type="binding site" evidence="7">
    <location>
        <position position="259"/>
    </location>
    <ligand>
        <name>a divalent metal cation</name>
        <dbReference type="ChEBI" id="CHEBI:60240"/>
    </ligand>
</feature>
<dbReference type="EMBL" id="WMBE01000003">
    <property type="protein sequence ID" value="MDG0867629.1"/>
    <property type="molecule type" value="Genomic_DNA"/>
</dbReference>
<keyword evidence="6 7" id="KW-0511">Multifunctional enzyme</keyword>
<comment type="pathway">
    <text evidence="7">Isoprenoid biosynthesis; isopentenyl diphosphate biosynthesis via DXP pathway; isopentenyl diphosphate from 1-deoxy-D-xylulose 5-phosphate: step 4/6.</text>
</comment>
<gene>
    <name evidence="10" type="primary">ispD</name>
    <name evidence="7" type="synonym">ispDF</name>
    <name evidence="9" type="ORF">GKO46_11180</name>
    <name evidence="10" type="ORF">GKO48_10360</name>
</gene>
<comment type="function">
    <text evidence="7">Bifunctional enzyme that catalyzes the formation of 4-diphosphocytidyl-2-C-methyl-D-erythritol from CTP and 2-C-methyl-D-erythritol 4-phosphate (MEP) (IspD), and catalyzes the conversion of 4-diphosphocytidyl-2-C-methyl-D-erythritol 2-phosphate (CDP-ME2P) to 2-C-methyl-D-erythritol 2,4-cyclodiphosphate (ME-CPP) with a corresponding release of cytidine 5-monophosphate (CMP) (IspF).</text>
</comment>
<dbReference type="FunFam" id="3.90.550.10:FF:000003">
    <property type="entry name" value="2-C-methyl-D-erythritol 4-phosphate cytidylyltransferase"/>
    <property type="match status" value="1"/>
</dbReference>
<feature type="binding site" evidence="7">
    <location>
        <position position="291"/>
    </location>
    <ligand>
        <name>a divalent metal cation</name>
        <dbReference type="ChEBI" id="CHEBI:60240"/>
    </ligand>
</feature>
<dbReference type="Gene3D" id="3.30.1330.50">
    <property type="entry name" value="2-C-methyl-D-erythritol 2,4-cyclodiphosphate synthase"/>
    <property type="match status" value="1"/>
</dbReference>
<name>A0AAJ5ZEZ2_9CHLR</name>
<keyword evidence="5 7" id="KW-0456">Lyase</keyword>
<comment type="similarity">
    <text evidence="7">In the C-terminal section; belongs to the IspF family.</text>
</comment>
<evidence type="ECO:0000256" key="4">
    <source>
        <dbReference type="ARBA" id="ARBA00023229"/>
    </source>
</evidence>
<comment type="cofactor">
    <cofactor evidence="7">
        <name>a divalent metal cation</name>
        <dbReference type="ChEBI" id="CHEBI:60240"/>
    </cofactor>
</comment>
<dbReference type="InterPro" id="IPR034683">
    <property type="entry name" value="IspD/TarI"/>
</dbReference>
<evidence type="ECO:0000256" key="3">
    <source>
        <dbReference type="ARBA" id="ARBA00022723"/>
    </source>
</evidence>
<dbReference type="InterPro" id="IPR029044">
    <property type="entry name" value="Nucleotide-diphossugar_trans"/>
</dbReference>
<dbReference type="NCBIfam" id="TIGR00453">
    <property type="entry name" value="ispD"/>
    <property type="match status" value="1"/>
</dbReference>
<reference evidence="11 12" key="1">
    <citation type="submission" date="2019-11" db="EMBL/GenBank/DDBJ databases">
        <authorList>
            <person name="Cho J.-C."/>
        </authorList>
    </citation>
    <scope>NUCLEOTIDE SEQUENCE [LARGE SCALE GENOMIC DNA]</scope>
    <source>
        <strain evidence="10 11">JH1073</strain>
        <strain evidence="9 12">JH702</strain>
    </source>
</reference>
<feature type="site" description="Transition state stabilizer" evidence="7">
    <location>
        <position position="22"/>
    </location>
</feature>
<dbReference type="EC" id="4.6.1.12" evidence="7"/>
<dbReference type="AlphaFoldDB" id="A0AAJ5ZEZ2"/>
<dbReference type="InterPro" id="IPR026596">
    <property type="entry name" value="IspD/F"/>
</dbReference>
<dbReference type="Pfam" id="PF01128">
    <property type="entry name" value="IspD"/>
    <property type="match status" value="1"/>
</dbReference>
<dbReference type="CDD" id="cd02516">
    <property type="entry name" value="CDP-ME_synthetase"/>
    <property type="match status" value="1"/>
</dbReference>
<evidence type="ECO:0000313" key="11">
    <source>
        <dbReference type="Proteomes" id="UP001219901"/>
    </source>
</evidence>
<accession>A0AAJ5ZEZ2</accession>
<dbReference type="EC" id="2.7.7.60" evidence="7"/>
<evidence type="ECO:0000313" key="9">
    <source>
        <dbReference type="EMBL" id="MDG0867629.1"/>
    </source>
</evidence>
<evidence type="ECO:0000259" key="8">
    <source>
        <dbReference type="Pfam" id="PF02542"/>
    </source>
</evidence>
<keyword evidence="1 7" id="KW-0808">Transferase</keyword>
<evidence type="ECO:0000313" key="10">
    <source>
        <dbReference type="EMBL" id="WFG40003.1"/>
    </source>
</evidence>
<feature type="binding site" evidence="7">
    <location>
        <begin position="283"/>
        <end position="284"/>
    </location>
    <ligand>
        <name>4-CDP-2-C-methyl-D-erythritol 2-phosphate</name>
        <dbReference type="ChEBI" id="CHEBI:57919"/>
    </ligand>
</feature>
<comment type="caution">
    <text evidence="7">Lacks conserved residue(s) required for the propagation of feature annotation.</text>
</comment>
<dbReference type="GO" id="GO:0016114">
    <property type="term" value="P:terpenoid biosynthetic process"/>
    <property type="evidence" value="ECO:0007669"/>
    <property type="project" value="InterPro"/>
</dbReference>
<dbReference type="SUPFAM" id="SSF69765">
    <property type="entry name" value="IpsF-like"/>
    <property type="match status" value="1"/>
</dbReference>
<dbReference type="CDD" id="cd00554">
    <property type="entry name" value="MECDP_synthase"/>
    <property type="match status" value="1"/>
</dbReference>
<sequence>MTEASKRAKLGVVIVAAGRSSRMEGVDKQVTLLGGEAVISHSMREFEQFEDVGSIVLVMSADNLDAGKAAVEAAGFSKVVGVVAGGERRQDSVKIGLDLLASQVEGSPEFVAVHDGARPFIDAEMIGRGLVTAQKIGAGIAAVPVKDTIKTAPHRVVTATPDRSGMWAVQTPQIFRYDVLKTAHEMTSEDVTDDASMVESVGGMVAIFTGSNDNIKITTPEDLELASLIFDRRKQGDLKSGAGSVATEGSRFGIGFDGHGLVDGGPLRLGGVDIEFDKRLDGHSDGDVLFHAVASSILGAAGLGDLGGRFPSSDERYAGFDSAQFIAESARLAHEAGWLVSHVDATIIAQRPRLASEAPKMASRLGMINGLEHSSINVKVTSTDHVGAIGAGEGIAAQAVATLTPVTK</sequence>
<dbReference type="NCBIfam" id="TIGR00151">
    <property type="entry name" value="ispF"/>
    <property type="match status" value="1"/>
</dbReference>
<evidence type="ECO:0000256" key="5">
    <source>
        <dbReference type="ARBA" id="ARBA00023239"/>
    </source>
</evidence>